<evidence type="ECO:0000256" key="1">
    <source>
        <dbReference type="ARBA" id="ARBA00022603"/>
    </source>
</evidence>
<dbReference type="PROSITE" id="PS50280">
    <property type="entry name" value="SET"/>
    <property type="match status" value="1"/>
</dbReference>
<evidence type="ECO:0000256" key="4">
    <source>
        <dbReference type="ARBA" id="ARBA00023015"/>
    </source>
</evidence>
<dbReference type="Pfam" id="PF00856">
    <property type="entry name" value="SET"/>
    <property type="match status" value="1"/>
</dbReference>
<dbReference type="InterPro" id="IPR001214">
    <property type="entry name" value="SET_dom"/>
</dbReference>
<keyword evidence="2" id="KW-0808">Transferase</keyword>
<dbReference type="GO" id="GO:0005634">
    <property type="term" value="C:nucleus"/>
    <property type="evidence" value="ECO:0007669"/>
    <property type="project" value="TreeGrafter"/>
</dbReference>
<comment type="caution">
    <text evidence="10">The sequence shown here is derived from an EMBL/GenBank/DDBJ whole genome shotgun (WGS) entry which is preliminary data.</text>
</comment>
<evidence type="ECO:0000256" key="2">
    <source>
        <dbReference type="ARBA" id="ARBA00022679"/>
    </source>
</evidence>
<dbReference type="PANTHER" id="PTHR45747">
    <property type="entry name" value="HISTONE-LYSINE N-METHYLTRANSFERASE E(Z)"/>
    <property type="match status" value="1"/>
</dbReference>
<keyword evidence="3" id="KW-0949">S-adenosyl-L-methionine</keyword>
<proteinExistence type="predicted"/>
<dbReference type="InterPro" id="IPR046341">
    <property type="entry name" value="SET_dom_sf"/>
</dbReference>
<feature type="domain" description="SET" evidence="8">
    <location>
        <begin position="773"/>
        <end position="890"/>
    </location>
</feature>
<reference evidence="10" key="1">
    <citation type="journal article" date="2021" name="Proc. Natl. Acad. Sci. U.S.A.">
        <title>Three genomes in the algal genus Volvox reveal the fate of a haploid sex-determining region after a transition to homothallism.</title>
        <authorList>
            <person name="Yamamoto K."/>
            <person name="Hamaji T."/>
            <person name="Kawai-Toyooka H."/>
            <person name="Matsuzaki R."/>
            <person name="Takahashi F."/>
            <person name="Nishimura Y."/>
            <person name="Kawachi M."/>
            <person name="Noguchi H."/>
            <person name="Minakuchi Y."/>
            <person name="Umen J.G."/>
            <person name="Toyoda A."/>
            <person name="Nozaki H."/>
        </authorList>
    </citation>
    <scope>NUCLEOTIDE SEQUENCE</scope>
    <source>
        <strain evidence="10">NIES-3786</strain>
    </source>
</reference>
<keyword evidence="5" id="KW-0804">Transcription</keyword>
<dbReference type="Gene3D" id="2.170.270.10">
    <property type="entry name" value="SET domain"/>
    <property type="match status" value="1"/>
</dbReference>
<dbReference type="InterPro" id="IPR033467">
    <property type="entry name" value="Tesmin/TSO1-like_CXC"/>
</dbReference>
<dbReference type="EMBL" id="BNCP01000044">
    <property type="protein sequence ID" value="GIL88404.1"/>
    <property type="molecule type" value="Genomic_DNA"/>
</dbReference>
<dbReference type="InterPro" id="IPR045318">
    <property type="entry name" value="EZH1/2-like"/>
</dbReference>
<dbReference type="PROSITE" id="PS51633">
    <property type="entry name" value="CXC"/>
    <property type="match status" value="1"/>
</dbReference>
<dbReference type="InterPro" id="IPR041355">
    <property type="entry name" value="Pre-SET_CXC"/>
</dbReference>
<dbReference type="AlphaFoldDB" id="A0A8J4CZ61"/>
<dbReference type="GO" id="GO:0003682">
    <property type="term" value="F:chromatin binding"/>
    <property type="evidence" value="ECO:0007669"/>
    <property type="project" value="TreeGrafter"/>
</dbReference>
<protein>
    <submittedName>
        <fullName evidence="10">Uncharacterized protein</fullName>
    </submittedName>
</protein>
<evidence type="ECO:0000256" key="7">
    <source>
        <dbReference type="SAM" id="MobiDB-lite"/>
    </source>
</evidence>
<evidence type="ECO:0000256" key="6">
    <source>
        <dbReference type="ARBA" id="ARBA00048568"/>
    </source>
</evidence>
<evidence type="ECO:0000259" key="8">
    <source>
        <dbReference type="PROSITE" id="PS50280"/>
    </source>
</evidence>
<feature type="compositionally biased region" description="Basic and acidic residues" evidence="7">
    <location>
        <begin position="494"/>
        <end position="504"/>
    </location>
</feature>
<dbReference type="GO" id="GO:0031507">
    <property type="term" value="P:heterochromatin formation"/>
    <property type="evidence" value="ECO:0007669"/>
    <property type="project" value="TreeGrafter"/>
</dbReference>
<comment type="catalytic activity">
    <reaction evidence="6">
        <text>L-lysyl(27)-[histone H3] + 3 S-adenosyl-L-methionine = N(6),N(6),N(6)-trimethyl-L-lysyl(27)-[histone H3] + 3 S-adenosyl-L-homocysteine + 3 H(+)</text>
        <dbReference type="Rhea" id="RHEA:60292"/>
        <dbReference type="Rhea" id="RHEA-COMP:15535"/>
        <dbReference type="Rhea" id="RHEA-COMP:15548"/>
        <dbReference type="ChEBI" id="CHEBI:15378"/>
        <dbReference type="ChEBI" id="CHEBI:29969"/>
        <dbReference type="ChEBI" id="CHEBI:57856"/>
        <dbReference type="ChEBI" id="CHEBI:59789"/>
        <dbReference type="ChEBI" id="CHEBI:61961"/>
        <dbReference type="EC" id="2.1.1.356"/>
    </reaction>
</comment>
<organism evidence="10 11">
    <name type="scientific">Volvox reticuliferus</name>
    <dbReference type="NCBI Taxonomy" id="1737510"/>
    <lineage>
        <taxon>Eukaryota</taxon>
        <taxon>Viridiplantae</taxon>
        <taxon>Chlorophyta</taxon>
        <taxon>core chlorophytes</taxon>
        <taxon>Chlorophyceae</taxon>
        <taxon>CS clade</taxon>
        <taxon>Chlamydomonadales</taxon>
        <taxon>Volvocaceae</taxon>
        <taxon>Volvox</taxon>
    </lineage>
</organism>
<dbReference type="InterPro" id="IPR026489">
    <property type="entry name" value="CXC_dom"/>
</dbReference>
<dbReference type="SMART" id="SM01114">
    <property type="entry name" value="CXC"/>
    <property type="match status" value="1"/>
</dbReference>
<feature type="non-terminal residue" evidence="10">
    <location>
        <position position="906"/>
    </location>
</feature>
<feature type="domain" description="CXC" evidence="9">
    <location>
        <begin position="664"/>
        <end position="766"/>
    </location>
</feature>
<dbReference type="GO" id="GO:0140951">
    <property type="term" value="F:histone H3K27 trimethyltransferase activity"/>
    <property type="evidence" value="ECO:0007669"/>
    <property type="project" value="UniProtKB-EC"/>
</dbReference>
<keyword evidence="4" id="KW-0805">Transcription regulation</keyword>
<evidence type="ECO:0000313" key="11">
    <source>
        <dbReference type="Proteomes" id="UP000747110"/>
    </source>
</evidence>
<dbReference type="GO" id="GO:0032259">
    <property type="term" value="P:methylation"/>
    <property type="evidence" value="ECO:0007669"/>
    <property type="project" value="UniProtKB-KW"/>
</dbReference>
<evidence type="ECO:0000313" key="10">
    <source>
        <dbReference type="EMBL" id="GIL88404.1"/>
    </source>
</evidence>
<dbReference type="SMART" id="SM00317">
    <property type="entry name" value="SET"/>
    <property type="match status" value="1"/>
</dbReference>
<sequence length="906" mass="96875">ICNDLIYNDCNIFNHTNLLEDHSFRLLSASMDSKNPPLNGSLEPPDTKVISNTVEGYNEEGALPRALKGAACQGPASCRQSEIVKRYRVLKKEFLSRQRAKAANFLASNKAALEAYVSHRLQNAGTRGSLPIKKLGTSQTDTPGGWQGASAGGAGTATAVPPPPPNVMQLQLSDRRVTVKPSASTQPVRSYVHILPAVQPPPLYTTWSYLKRNELARDHGRRMFLVDSVGETVPADDGETEERMPWEGIDGAAIDYAMTQLAREYGWQDPDLMEALIDTLRPKPEPEAIAQRLAYLQRLKLADEDRAKAEVEEVLDAFVGSFCRRCRIYGCRTHGGGHVKPHYRPAPPPPDVRGLPCGPGCWRSKVGSTAATAAGAGPLPGLEVGGPAVPVPAYSFPGAGAVLPPGVAAQGQDGMPVEATNLAVSAKALTRPADVMILAGRKDGGDASMGGDDMEVDEEAGGTGEGQQPTAQDSSERTQDAGDPAWPRGAAPVDPRDQDQDSDRSTGCADDDSSGPAWTPYDLSVVRHGIQVFGMGNPCMVALLLDSHTCAEVKRVMDRIAWEQRAARSKQMSAAAATLAPVADTAVPAAAGASMATSGQMGSSALVASNGDGGDDGDGGVGGGEGVGAAEDGSFLNGLARVPARRKGSRAKKMVLSNNKSARSLVVSARAQHGSNDWHEYQPCTCMGNCKADCPCVRAHNFCEKFCACSTTCRERFRGCTCKSGCKTNMCPCWAAGRECDPDLCSGCAPTLELHAEVGRECHNMRLRMRQHAHVVLGTSDIPGAGWGLFAAQYVSKNGFLGEYTGDLITQDEANRRGSIYDFMNNSYLFNLNNEWVVDAKFRGNKLRCANHSEEPVAKAKVLLVDGESRIAILADKNLSPGMEITYDYRYSDDTAPHWVKKKQRG</sequence>
<accession>A0A8J4CZ61</accession>
<keyword evidence="11" id="KW-1185">Reference proteome</keyword>
<feature type="region of interest" description="Disordered" evidence="7">
    <location>
        <begin position="440"/>
        <end position="518"/>
    </location>
</feature>
<evidence type="ECO:0000256" key="5">
    <source>
        <dbReference type="ARBA" id="ARBA00023163"/>
    </source>
</evidence>
<name>A0A8J4CZ61_9CHLO</name>
<evidence type="ECO:0000256" key="3">
    <source>
        <dbReference type="ARBA" id="ARBA00022691"/>
    </source>
</evidence>
<keyword evidence="1" id="KW-0489">Methyltransferase</keyword>
<dbReference type="PANTHER" id="PTHR45747:SF4">
    <property type="entry name" value="HISTONE-LYSINE N-METHYLTRANSFERASE E(Z)"/>
    <property type="match status" value="1"/>
</dbReference>
<dbReference type="Pfam" id="PF18264">
    <property type="entry name" value="preSET_CXC"/>
    <property type="match status" value="1"/>
</dbReference>
<gene>
    <name evidence="10" type="ORF">Vretifemale_16380</name>
</gene>
<dbReference type="SUPFAM" id="SSF82199">
    <property type="entry name" value="SET domain"/>
    <property type="match status" value="1"/>
</dbReference>
<dbReference type="Proteomes" id="UP000747110">
    <property type="component" value="Unassembled WGS sequence"/>
</dbReference>
<dbReference type="OrthoDB" id="6141102at2759"/>
<evidence type="ECO:0000259" key="9">
    <source>
        <dbReference type="PROSITE" id="PS51633"/>
    </source>
</evidence>